<dbReference type="Gene3D" id="1.10.3230.30">
    <property type="entry name" value="Phage gp6-like head-tail connector protein"/>
    <property type="match status" value="1"/>
</dbReference>
<dbReference type="Pfam" id="PF05135">
    <property type="entry name" value="Phage_connect_1"/>
    <property type="match status" value="1"/>
</dbReference>
<proteinExistence type="predicted"/>
<comment type="caution">
    <text evidence="1">The sequence shown here is derived from an EMBL/GenBank/DDBJ whole genome shotgun (WGS) entry which is preliminary data.</text>
</comment>
<dbReference type="RefSeq" id="WP_193830439.1">
    <property type="nucleotide sequence ID" value="NZ_PKLF01000038.1"/>
</dbReference>
<dbReference type="InterPro" id="IPR021146">
    <property type="entry name" value="Phage_gp6-like_head-tail"/>
</dbReference>
<dbReference type="AlphaFoldDB" id="A0A8I0Q8N8"/>
<accession>A0A8I0Q8N8</accession>
<name>A0A8I0Q8N8_MORMO</name>
<dbReference type="EMBL" id="PKLF01000038">
    <property type="protein sequence ID" value="MBE8614708.1"/>
    <property type="molecule type" value="Genomic_DNA"/>
</dbReference>
<dbReference type="Proteomes" id="UP000650477">
    <property type="component" value="Unassembled WGS sequence"/>
</dbReference>
<organism evidence="1 2">
    <name type="scientific">Morganella morganii</name>
    <name type="common">Proteus morganii</name>
    <dbReference type="NCBI Taxonomy" id="582"/>
    <lineage>
        <taxon>Bacteria</taxon>
        <taxon>Pseudomonadati</taxon>
        <taxon>Pseudomonadota</taxon>
        <taxon>Gammaproteobacteria</taxon>
        <taxon>Enterobacterales</taxon>
        <taxon>Morganellaceae</taxon>
        <taxon>Morganella</taxon>
    </lineage>
</organism>
<evidence type="ECO:0000313" key="1">
    <source>
        <dbReference type="EMBL" id="MBE8614708.1"/>
    </source>
</evidence>
<dbReference type="InterPro" id="IPR006450">
    <property type="entry name" value="Phage_HK97_gp6-like"/>
</dbReference>
<sequence length="100" mass="11445">MPLPTLEKLRMQCRIDEDNDLEDELLLIYLGAAVKRAENYINRHLYDTEVPASDPDGLLVTDDIELALLVCVGYLYESRENAAIPAGFFLLLEPYRFINL</sequence>
<reference evidence="1" key="1">
    <citation type="submission" date="2017-12" db="EMBL/GenBank/DDBJ databases">
        <title>Genome sequencing and analysis.</title>
        <authorList>
            <person name="Huang Y.-T."/>
        </authorList>
    </citation>
    <scope>NUCLEOTIDE SEQUENCE</scope>
    <source>
        <strain evidence="1">VGH116</strain>
    </source>
</reference>
<evidence type="ECO:0000313" key="2">
    <source>
        <dbReference type="Proteomes" id="UP000650477"/>
    </source>
</evidence>
<protein>
    <submittedName>
        <fullName evidence="1">Phage gp6-like head-tail connector protein</fullName>
    </submittedName>
</protein>
<dbReference type="CDD" id="cd08054">
    <property type="entry name" value="gp6"/>
    <property type="match status" value="1"/>
</dbReference>
<dbReference type="NCBIfam" id="TIGR01560">
    <property type="entry name" value="put_DNA_pack"/>
    <property type="match status" value="1"/>
</dbReference>
<gene>
    <name evidence="1" type="ORF">CYG68_20425</name>
</gene>